<feature type="domain" description="STAS" evidence="1">
    <location>
        <begin position="10"/>
        <end position="98"/>
    </location>
</feature>
<dbReference type="Pfam" id="PF13466">
    <property type="entry name" value="STAS_2"/>
    <property type="match status" value="1"/>
</dbReference>
<name>A0A4R5PNP4_9HYPH</name>
<comment type="caution">
    <text evidence="2">The sequence shown here is derived from an EMBL/GenBank/DDBJ whole genome shotgun (WGS) entry which is preliminary data.</text>
</comment>
<sequence length="98" mass="10583">MTSADEAPHVLKLPAVLDLPAASRLHEQVLTLQEKNIAVDASEVSRVGAQCIQVLLSAAESWRRAGRAFSVNQSSETFARTLQLLGVTDESVVPMEII</sequence>
<evidence type="ECO:0000313" key="3">
    <source>
        <dbReference type="Proteomes" id="UP000295131"/>
    </source>
</evidence>
<dbReference type="PROSITE" id="PS50801">
    <property type="entry name" value="STAS"/>
    <property type="match status" value="1"/>
</dbReference>
<protein>
    <submittedName>
        <fullName evidence="2">STAS domain-containing protein</fullName>
    </submittedName>
</protein>
<keyword evidence="3" id="KW-1185">Reference proteome</keyword>
<evidence type="ECO:0000259" key="1">
    <source>
        <dbReference type="PROSITE" id="PS50801"/>
    </source>
</evidence>
<dbReference type="RefSeq" id="WP_133283075.1">
    <property type="nucleotide sequence ID" value="NZ_SMSI01000001.1"/>
</dbReference>
<accession>A0A4R5PNP4</accession>
<dbReference type="EMBL" id="SMSI01000001">
    <property type="protein sequence ID" value="TDH38241.1"/>
    <property type="molecule type" value="Genomic_DNA"/>
</dbReference>
<dbReference type="OrthoDB" id="7280289at2"/>
<dbReference type="InterPro" id="IPR036513">
    <property type="entry name" value="STAS_dom_sf"/>
</dbReference>
<organism evidence="2 3">
    <name type="scientific">Pseudohoeflea suaedae</name>
    <dbReference type="NCBI Taxonomy" id="877384"/>
    <lineage>
        <taxon>Bacteria</taxon>
        <taxon>Pseudomonadati</taxon>
        <taxon>Pseudomonadota</taxon>
        <taxon>Alphaproteobacteria</taxon>
        <taxon>Hyphomicrobiales</taxon>
        <taxon>Rhizobiaceae</taxon>
        <taxon>Pseudohoeflea</taxon>
    </lineage>
</organism>
<dbReference type="InterPro" id="IPR002645">
    <property type="entry name" value="STAS_dom"/>
</dbReference>
<gene>
    <name evidence="2" type="ORF">E2A64_03740</name>
</gene>
<dbReference type="Proteomes" id="UP000295131">
    <property type="component" value="Unassembled WGS sequence"/>
</dbReference>
<reference evidence="2 3" key="1">
    <citation type="journal article" date="2013" name="Int. J. Syst. Evol. Microbiol.">
        <title>Hoeflea suaedae sp. nov., an endophytic bacterium isolated from the root of the halophyte Suaeda maritima.</title>
        <authorList>
            <person name="Chung E.J."/>
            <person name="Park J.A."/>
            <person name="Pramanik P."/>
            <person name="Bibi F."/>
            <person name="Jeon C.O."/>
            <person name="Chung Y.R."/>
        </authorList>
    </citation>
    <scope>NUCLEOTIDE SEQUENCE [LARGE SCALE GENOMIC DNA]</scope>
    <source>
        <strain evidence="2 3">YC6898</strain>
    </source>
</reference>
<dbReference type="InterPro" id="IPR058548">
    <property type="entry name" value="MlaB-like_STAS"/>
</dbReference>
<dbReference type="Gene3D" id="3.30.750.24">
    <property type="entry name" value="STAS domain"/>
    <property type="match status" value="1"/>
</dbReference>
<dbReference type="SUPFAM" id="SSF52091">
    <property type="entry name" value="SpoIIaa-like"/>
    <property type="match status" value="1"/>
</dbReference>
<proteinExistence type="predicted"/>
<dbReference type="AlphaFoldDB" id="A0A4R5PNP4"/>
<evidence type="ECO:0000313" key="2">
    <source>
        <dbReference type="EMBL" id="TDH38241.1"/>
    </source>
</evidence>